<reference evidence="1 2" key="1">
    <citation type="journal article" date="2023" name="Sci. Data">
        <title>Genome assembly of the Korean intertidal mud-creeper Batillaria attramentaria.</title>
        <authorList>
            <person name="Patra A.K."/>
            <person name="Ho P.T."/>
            <person name="Jun S."/>
            <person name="Lee S.J."/>
            <person name="Kim Y."/>
            <person name="Won Y.J."/>
        </authorList>
    </citation>
    <scope>NUCLEOTIDE SEQUENCE [LARGE SCALE GENOMIC DNA]</scope>
    <source>
        <strain evidence="1">Wonlab-2016</strain>
    </source>
</reference>
<gene>
    <name evidence="1" type="ORF">BaRGS_00014824</name>
</gene>
<dbReference type="Proteomes" id="UP001519460">
    <property type="component" value="Unassembled WGS sequence"/>
</dbReference>
<name>A0ABD0L3N2_9CAEN</name>
<proteinExistence type="predicted"/>
<organism evidence="1 2">
    <name type="scientific">Batillaria attramentaria</name>
    <dbReference type="NCBI Taxonomy" id="370345"/>
    <lineage>
        <taxon>Eukaryota</taxon>
        <taxon>Metazoa</taxon>
        <taxon>Spiralia</taxon>
        <taxon>Lophotrochozoa</taxon>
        <taxon>Mollusca</taxon>
        <taxon>Gastropoda</taxon>
        <taxon>Caenogastropoda</taxon>
        <taxon>Sorbeoconcha</taxon>
        <taxon>Cerithioidea</taxon>
        <taxon>Batillariidae</taxon>
        <taxon>Batillaria</taxon>
    </lineage>
</organism>
<evidence type="ECO:0000313" key="2">
    <source>
        <dbReference type="Proteomes" id="UP001519460"/>
    </source>
</evidence>
<dbReference type="EMBL" id="JACVVK020000088">
    <property type="protein sequence ID" value="KAK7493942.1"/>
    <property type="molecule type" value="Genomic_DNA"/>
</dbReference>
<dbReference type="AlphaFoldDB" id="A0ABD0L3N2"/>
<protein>
    <submittedName>
        <fullName evidence="1">Uncharacterized protein</fullName>
    </submittedName>
</protein>
<comment type="caution">
    <text evidence="1">The sequence shown here is derived from an EMBL/GenBank/DDBJ whole genome shotgun (WGS) entry which is preliminary data.</text>
</comment>
<keyword evidence="2" id="KW-1185">Reference proteome</keyword>
<evidence type="ECO:0000313" key="1">
    <source>
        <dbReference type="EMBL" id="KAK7493942.1"/>
    </source>
</evidence>
<accession>A0ABD0L3N2</accession>
<sequence>MISLKRHVHINSQPLNDFFNLPSLAEHLTIHYTKRAGQREVLLDNGSPATFVQRGYLFPRHNGTGQRQGKVKVDTSGPGLEALEMGESPILSCCAFCYASPILYAGHWSGTIGFGVVSLEHGSCWKGLSVSILSCHATIMTETTAKIGPSCSDFFGSCVSCGHTVIGLQTGLV</sequence>